<organism evidence="2 3">
    <name type="scientific">Corchorus capsularis</name>
    <name type="common">Jute</name>
    <dbReference type="NCBI Taxonomy" id="210143"/>
    <lineage>
        <taxon>Eukaryota</taxon>
        <taxon>Viridiplantae</taxon>
        <taxon>Streptophyta</taxon>
        <taxon>Embryophyta</taxon>
        <taxon>Tracheophyta</taxon>
        <taxon>Spermatophyta</taxon>
        <taxon>Magnoliopsida</taxon>
        <taxon>eudicotyledons</taxon>
        <taxon>Gunneridae</taxon>
        <taxon>Pentapetalae</taxon>
        <taxon>rosids</taxon>
        <taxon>malvids</taxon>
        <taxon>Malvales</taxon>
        <taxon>Malvaceae</taxon>
        <taxon>Grewioideae</taxon>
        <taxon>Apeibeae</taxon>
        <taxon>Corchorus</taxon>
    </lineage>
</organism>
<dbReference type="Gramene" id="OMO55083">
    <property type="protein sequence ID" value="OMO55083"/>
    <property type="gene ID" value="CCACVL1_27414"/>
</dbReference>
<protein>
    <submittedName>
        <fullName evidence="2">Uncharacterized protein</fullName>
    </submittedName>
</protein>
<dbReference type="PANTHER" id="PTHR34427:SF5">
    <property type="entry name" value="DUF4283 DOMAIN-CONTAINING PROTEIN"/>
    <property type="match status" value="1"/>
</dbReference>
<dbReference type="Proteomes" id="UP000188268">
    <property type="component" value="Unassembled WGS sequence"/>
</dbReference>
<gene>
    <name evidence="2" type="ORF">CCACVL1_27414</name>
</gene>
<feature type="compositionally biased region" description="Polar residues" evidence="1">
    <location>
        <begin position="164"/>
        <end position="174"/>
    </location>
</feature>
<accession>A0A1R3GAI3</accession>
<dbReference type="AlphaFoldDB" id="A0A1R3GAI3"/>
<sequence length="189" mass="21615">MDFYINEHESWFSVWFSSIKPCVGSVSCDERMIWIILEAVPLQLWHDSFFTEIGNLWGSFVTVDDSTYKKCRFDIARVLVSVKRCVKIPSKIVISHNGYRFEVPIFIEAARDFISLNSDRKLPTATVKSSDEEAFSTCDASESKSKHSDELEPCMQEDFETNEAVNVGNSNNHNDLVELGGPLFQERDE</sequence>
<proteinExistence type="predicted"/>
<comment type="caution">
    <text evidence="2">The sequence shown here is derived from an EMBL/GenBank/DDBJ whole genome shotgun (WGS) entry which is preliminary data.</text>
</comment>
<dbReference type="PANTHER" id="PTHR34427">
    <property type="entry name" value="DUF4283 DOMAIN PROTEIN"/>
    <property type="match status" value="1"/>
</dbReference>
<dbReference type="EMBL" id="AWWV01014777">
    <property type="protein sequence ID" value="OMO55083.1"/>
    <property type="molecule type" value="Genomic_DNA"/>
</dbReference>
<dbReference type="OrthoDB" id="1000944at2759"/>
<keyword evidence="3" id="KW-1185">Reference proteome</keyword>
<evidence type="ECO:0000313" key="3">
    <source>
        <dbReference type="Proteomes" id="UP000188268"/>
    </source>
</evidence>
<feature type="region of interest" description="Disordered" evidence="1">
    <location>
        <begin position="164"/>
        <end position="189"/>
    </location>
</feature>
<evidence type="ECO:0000256" key="1">
    <source>
        <dbReference type="SAM" id="MobiDB-lite"/>
    </source>
</evidence>
<dbReference type="OMA" id="CDASESK"/>
<reference evidence="2 3" key="1">
    <citation type="submission" date="2013-09" db="EMBL/GenBank/DDBJ databases">
        <title>Corchorus capsularis genome sequencing.</title>
        <authorList>
            <person name="Alam M."/>
            <person name="Haque M.S."/>
            <person name="Islam M.S."/>
            <person name="Emdad E.M."/>
            <person name="Islam M.M."/>
            <person name="Ahmed B."/>
            <person name="Halim A."/>
            <person name="Hossen Q.M.M."/>
            <person name="Hossain M.Z."/>
            <person name="Ahmed R."/>
            <person name="Khan M.M."/>
            <person name="Islam R."/>
            <person name="Rashid M.M."/>
            <person name="Khan S.A."/>
            <person name="Rahman M.S."/>
            <person name="Alam M."/>
        </authorList>
    </citation>
    <scope>NUCLEOTIDE SEQUENCE [LARGE SCALE GENOMIC DNA]</scope>
    <source>
        <strain evidence="3">cv. CVL-1</strain>
        <tissue evidence="2">Whole seedling</tissue>
    </source>
</reference>
<evidence type="ECO:0000313" key="2">
    <source>
        <dbReference type="EMBL" id="OMO55083.1"/>
    </source>
</evidence>
<name>A0A1R3GAI3_COCAP</name>